<reference evidence="1 2" key="1">
    <citation type="submission" date="2024-06" db="EMBL/GenBank/DDBJ databases">
        <title>Sorghum-associated microbial communities from plants grown in Nebraska, USA.</title>
        <authorList>
            <person name="Schachtman D."/>
        </authorList>
    </citation>
    <scope>NUCLEOTIDE SEQUENCE [LARGE SCALE GENOMIC DNA]</scope>
    <source>
        <strain evidence="1 2">2814</strain>
    </source>
</reference>
<sequence>MEKGATDFIATGTVAGQARDGLEILRSAGLIRSVQSAAGLLYRRDYERLDPERSLTPPPLDGRRRKAVRCDVGWTERGRRRGLFIRDLEGVIQRRDPTFQGALGWRPIDRVGVAVWMLREVAGKGRSLRALSSDPPTLRRMLKGLRMALDCSSVAYGTVSGRR</sequence>
<accession>A0ABV2RB10</accession>
<comment type="caution">
    <text evidence="1">The sequence shown here is derived from an EMBL/GenBank/DDBJ whole genome shotgun (WGS) entry which is preliminary data.</text>
</comment>
<dbReference type="Proteomes" id="UP001549313">
    <property type="component" value="Unassembled WGS sequence"/>
</dbReference>
<protein>
    <submittedName>
        <fullName evidence="1">Uncharacterized protein</fullName>
    </submittedName>
</protein>
<evidence type="ECO:0000313" key="2">
    <source>
        <dbReference type="Proteomes" id="UP001549313"/>
    </source>
</evidence>
<gene>
    <name evidence="1" type="ORF">ABIE19_001676</name>
</gene>
<dbReference type="EMBL" id="JBEPTF010000002">
    <property type="protein sequence ID" value="MET4683746.1"/>
    <property type="molecule type" value="Genomic_DNA"/>
</dbReference>
<organism evidence="1 2">
    <name type="scientific">Brevundimonas faecalis</name>
    <dbReference type="NCBI Taxonomy" id="947378"/>
    <lineage>
        <taxon>Bacteria</taxon>
        <taxon>Pseudomonadati</taxon>
        <taxon>Pseudomonadota</taxon>
        <taxon>Alphaproteobacteria</taxon>
        <taxon>Caulobacterales</taxon>
        <taxon>Caulobacteraceae</taxon>
        <taxon>Brevundimonas</taxon>
    </lineage>
</organism>
<name>A0ABV2RB10_9CAUL</name>
<proteinExistence type="predicted"/>
<dbReference type="RefSeq" id="WP_354088701.1">
    <property type="nucleotide sequence ID" value="NZ_JBEPTF010000002.1"/>
</dbReference>
<evidence type="ECO:0000313" key="1">
    <source>
        <dbReference type="EMBL" id="MET4683746.1"/>
    </source>
</evidence>
<keyword evidence="2" id="KW-1185">Reference proteome</keyword>